<dbReference type="EMBL" id="CP000230">
    <property type="protein sequence ID" value="ABC22257.1"/>
    <property type="molecule type" value="Genomic_DNA"/>
</dbReference>
<dbReference type="InterPro" id="IPR053142">
    <property type="entry name" value="PchR_regulatory_protein"/>
</dbReference>
<dbReference type="Proteomes" id="UP000001929">
    <property type="component" value="Chromosome"/>
</dbReference>
<dbReference type="SMR" id="Q2RUD8"/>
<evidence type="ECO:0000256" key="2">
    <source>
        <dbReference type="ARBA" id="ARBA00023125"/>
    </source>
</evidence>
<protein>
    <submittedName>
        <fullName evidence="6">Transcriptional regulator, AraC family</fullName>
    </submittedName>
</protein>
<dbReference type="SMART" id="SM00342">
    <property type="entry name" value="HTH_ARAC"/>
    <property type="match status" value="1"/>
</dbReference>
<evidence type="ECO:0000256" key="3">
    <source>
        <dbReference type="ARBA" id="ARBA00023163"/>
    </source>
</evidence>
<keyword evidence="3" id="KW-0804">Transcription</keyword>
<evidence type="ECO:0000256" key="4">
    <source>
        <dbReference type="SAM" id="MobiDB-lite"/>
    </source>
</evidence>
<dbReference type="GO" id="GO:0043565">
    <property type="term" value="F:sequence-specific DNA binding"/>
    <property type="evidence" value="ECO:0007669"/>
    <property type="project" value="InterPro"/>
</dbReference>
<dbReference type="SUPFAM" id="SSF46689">
    <property type="entry name" value="Homeodomain-like"/>
    <property type="match status" value="2"/>
</dbReference>
<dbReference type="PANTHER" id="PTHR47893:SF1">
    <property type="entry name" value="REGULATORY PROTEIN PCHR"/>
    <property type="match status" value="1"/>
</dbReference>
<dbReference type="EnsemblBacteria" id="ABC22257">
    <property type="protein sequence ID" value="ABC22257"/>
    <property type="gene ID" value="Rru_A1456"/>
</dbReference>
<proteinExistence type="predicted"/>
<dbReference type="PANTHER" id="PTHR47893">
    <property type="entry name" value="REGULATORY PROTEIN PCHR"/>
    <property type="match status" value="1"/>
</dbReference>
<keyword evidence="2" id="KW-0238">DNA-binding</keyword>
<dbReference type="eggNOG" id="COG2207">
    <property type="taxonomic scope" value="Bacteria"/>
</dbReference>
<accession>Q2RUD8</accession>
<dbReference type="Gene3D" id="1.10.10.60">
    <property type="entry name" value="Homeodomain-like"/>
    <property type="match status" value="2"/>
</dbReference>
<keyword evidence="1" id="KW-0805">Transcription regulation</keyword>
<evidence type="ECO:0000313" key="7">
    <source>
        <dbReference type="Proteomes" id="UP000001929"/>
    </source>
</evidence>
<dbReference type="GO" id="GO:0003700">
    <property type="term" value="F:DNA-binding transcription factor activity"/>
    <property type="evidence" value="ECO:0007669"/>
    <property type="project" value="InterPro"/>
</dbReference>
<dbReference type="KEGG" id="rru:Rru_A1456"/>
<evidence type="ECO:0000256" key="1">
    <source>
        <dbReference type="ARBA" id="ARBA00023015"/>
    </source>
</evidence>
<dbReference type="InterPro" id="IPR020449">
    <property type="entry name" value="Tscrpt_reg_AraC-type_HTH"/>
</dbReference>
<dbReference type="PRINTS" id="PR00032">
    <property type="entry name" value="HTHARAC"/>
</dbReference>
<dbReference type="STRING" id="269796.Rru_A1456"/>
<dbReference type="PhylomeDB" id="Q2RUD8"/>
<name>Q2RUD8_RHORT</name>
<dbReference type="PROSITE" id="PS01124">
    <property type="entry name" value="HTH_ARAC_FAMILY_2"/>
    <property type="match status" value="1"/>
</dbReference>
<dbReference type="PATRIC" id="fig|269796.9.peg.1527"/>
<dbReference type="InterPro" id="IPR009057">
    <property type="entry name" value="Homeodomain-like_sf"/>
</dbReference>
<dbReference type="RefSeq" id="WP_011389210.1">
    <property type="nucleotide sequence ID" value="NC_007643.1"/>
</dbReference>
<sequence length="320" mass="35129">MTDLLGKGRSSPTPPLKVGTADWDHLLPSGGGWRETQIPLDEPGRMRFRIGWLGPSMTVTESQARLGHEVTARIEQPGAVSTLCFGRAGSSLFGFGTDRPRHVVRAGDIWLFHGDDAVLTRQTPAQDQAVMVALKIPSARMAEVLEGSVRSGRGTRALRLDQEALSRFSLAPLLDNPLTGPLDRLMAESHALALLARCLAPLAGGMADEPVDDSRPLARVLDRLMADLGNPPSLEDLARDAGMSHARLNRCFHRAYGKTVFAWLRDHRLERACRYLRQDGHSITEIAFLCGFSSSSHFAAAFRQRFGCRPADYRLGKERA</sequence>
<dbReference type="AlphaFoldDB" id="Q2RUD8"/>
<organism evidence="6 7">
    <name type="scientific">Rhodospirillum rubrum (strain ATCC 11170 / ATH 1.1.1 / DSM 467 / LMG 4362 / NCIMB 8255 / S1)</name>
    <dbReference type="NCBI Taxonomy" id="269796"/>
    <lineage>
        <taxon>Bacteria</taxon>
        <taxon>Pseudomonadati</taxon>
        <taxon>Pseudomonadota</taxon>
        <taxon>Alphaproteobacteria</taxon>
        <taxon>Rhodospirillales</taxon>
        <taxon>Rhodospirillaceae</taxon>
        <taxon>Rhodospirillum</taxon>
    </lineage>
</organism>
<dbReference type="Pfam" id="PF12833">
    <property type="entry name" value="HTH_18"/>
    <property type="match status" value="1"/>
</dbReference>
<evidence type="ECO:0000259" key="5">
    <source>
        <dbReference type="PROSITE" id="PS01124"/>
    </source>
</evidence>
<gene>
    <name evidence="6" type="ordered locus">Rru_A1456</name>
</gene>
<dbReference type="HOGENOM" id="CLU_868449_0_0_5"/>
<dbReference type="InterPro" id="IPR018060">
    <property type="entry name" value="HTH_AraC"/>
</dbReference>
<evidence type="ECO:0000313" key="6">
    <source>
        <dbReference type="EMBL" id="ABC22257.1"/>
    </source>
</evidence>
<reference evidence="6 7" key="1">
    <citation type="journal article" date="2011" name="Stand. Genomic Sci.">
        <title>Complete genome sequence of Rhodospirillum rubrum type strain (S1).</title>
        <authorList>
            <person name="Munk A.C."/>
            <person name="Copeland A."/>
            <person name="Lucas S."/>
            <person name="Lapidus A."/>
            <person name="Del Rio T.G."/>
            <person name="Barry K."/>
            <person name="Detter J.C."/>
            <person name="Hammon N."/>
            <person name="Israni S."/>
            <person name="Pitluck S."/>
            <person name="Brettin T."/>
            <person name="Bruce D."/>
            <person name="Han C."/>
            <person name="Tapia R."/>
            <person name="Gilna P."/>
            <person name="Schmutz J."/>
            <person name="Larimer F."/>
            <person name="Land M."/>
            <person name="Kyrpides N.C."/>
            <person name="Mavromatis K."/>
            <person name="Richardson P."/>
            <person name="Rohde M."/>
            <person name="Goker M."/>
            <person name="Klenk H.P."/>
            <person name="Zhang Y."/>
            <person name="Roberts G.P."/>
            <person name="Reslewic S."/>
            <person name="Schwartz D.C."/>
        </authorList>
    </citation>
    <scope>NUCLEOTIDE SEQUENCE [LARGE SCALE GENOMIC DNA]</scope>
    <source>
        <strain evidence="7">ATCC 11170 / ATH 1.1.1 / DSM 467 / LMG 4362 / NCIMB 8255 / S1</strain>
    </source>
</reference>
<keyword evidence="7" id="KW-1185">Reference proteome</keyword>
<feature type="domain" description="HTH araC/xylS-type" evidence="5">
    <location>
        <begin position="218"/>
        <end position="316"/>
    </location>
</feature>
<feature type="region of interest" description="Disordered" evidence="4">
    <location>
        <begin position="1"/>
        <end position="21"/>
    </location>
</feature>